<evidence type="ECO:0000256" key="1">
    <source>
        <dbReference type="SAM" id="MobiDB-lite"/>
    </source>
</evidence>
<keyword evidence="3" id="KW-1185">Reference proteome</keyword>
<dbReference type="EMBL" id="ML995546">
    <property type="protein sequence ID" value="KAF2135871.1"/>
    <property type="molecule type" value="Genomic_DNA"/>
</dbReference>
<dbReference type="AlphaFoldDB" id="A0A6A6AZH4"/>
<gene>
    <name evidence="2" type="ORF">K452DRAFT_322795</name>
</gene>
<evidence type="ECO:0000313" key="2">
    <source>
        <dbReference type="EMBL" id="KAF2135871.1"/>
    </source>
</evidence>
<feature type="compositionally biased region" description="Polar residues" evidence="1">
    <location>
        <begin position="197"/>
        <end position="212"/>
    </location>
</feature>
<protein>
    <submittedName>
        <fullName evidence="2">Uncharacterized protein</fullName>
    </submittedName>
</protein>
<evidence type="ECO:0000313" key="3">
    <source>
        <dbReference type="Proteomes" id="UP000799438"/>
    </source>
</evidence>
<organism evidence="2 3">
    <name type="scientific">Aplosporella prunicola CBS 121167</name>
    <dbReference type="NCBI Taxonomy" id="1176127"/>
    <lineage>
        <taxon>Eukaryota</taxon>
        <taxon>Fungi</taxon>
        <taxon>Dikarya</taxon>
        <taxon>Ascomycota</taxon>
        <taxon>Pezizomycotina</taxon>
        <taxon>Dothideomycetes</taxon>
        <taxon>Dothideomycetes incertae sedis</taxon>
        <taxon>Botryosphaeriales</taxon>
        <taxon>Aplosporellaceae</taxon>
        <taxon>Aplosporella</taxon>
    </lineage>
</organism>
<sequence>MPAANPKKGSVHSPPGYINMSFPTEMRSPVNTSLPTPESLVDFPSSRDNRLTSDMEQHDVGLGSPVVDLTTPPAQEHHSSHGRPSVEPSAQTQQTLDLQQQVLPRRRGTIRVARWNGVLGHGYVEEVEVEFDEYNNPVRRIENNLGFMEESQCNFATGPQTNVPFRQPTCPQLGNQPNCQLDAQSNPLPNYEPKYQPNYQSTLSPDSQQLPNTWPAKPNPFFDDPQGLAALETEEQPAAHSKHSPSELALYPEHSQSAPGPQPADEAAQYENDGRFGQWPRPPMHAETFSKPEGVLRFWGECIDPRLLNAN</sequence>
<feature type="compositionally biased region" description="Basic and acidic residues" evidence="1">
    <location>
        <begin position="45"/>
        <end position="59"/>
    </location>
</feature>
<reference evidence="2" key="1">
    <citation type="journal article" date="2020" name="Stud. Mycol.">
        <title>101 Dothideomycetes genomes: a test case for predicting lifestyles and emergence of pathogens.</title>
        <authorList>
            <person name="Haridas S."/>
            <person name="Albert R."/>
            <person name="Binder M."/>
            <person name="Bloem J."/>
            <person name="Labutti K."/>
            <person name="Salamov A."/>
            <person name="Andreopoulos B."/>
            <person name="Baker S."/>
            <person name="Barry K."/>
            <person name="Bills G."/>
            <person name="Bluhm B."/>
            <person name="Cannon C."/>
            <person name="Castanera R."/>
            <person name="Culley D."/>
            <person name="Daum C."/>
            <person name="Ezra D."/>
            <person name="Gonzalez J."/>
            <person name="Henrissat B."/>
            <person name="Kuo A."/>
            <person name="Liang C."/>
            <person name="Lipzen A."/>
            <person name="Lutzoni F."/>
            <person name="Magnuson J."/>
            <person name="Mondo S."/>
            <person name="Nolan M."/>
            <person name="Ohm R."/>
            <person name="Pangilinan J."/>
            <person name="Park H.-J."/>
            <person name="Ramirez L."/>
            <person name="Alfaro M."/>
            <person name="Sun H."/>
            <person name="Tritt A."/>
            <person name="Yoshinaga Y."/>
            <person name="Zwiers L.-H."/>
            <person name="Turgeon B."/>
            <person name="Goodwin S."/>
            <person name="Spatafora J."/>
            <person name="Crous P."/>
            <person name="Grigoriev I."/>
        </authorList>
    </citation>
    <scope>NUCLEOTIDE SEQUENCE</scope>
    <source>
        <strain evidence="2">CBS 121167</strain>
    </source>
</reference>
<dbReference type="GeneID" id="54302050"/>
<feature type="region of interest" description="Disordered" evidence="1">
    <location>
        <begin position="1"/>
        <end position="102"/>
    </location>
</feature>
<feature type="compositionally biased region" description="Low complexity" evidence="1">
    <location>
        <begin position="91"/>
        <end position="101"/>
    </location>
</feature>
<dbReference type="Proteomes" id="UP000799438">
    <property type="component" value="Unassembled WGS sequence"/>
</dbReference>
<proteinExistence type="predicted"/>
<feature type="compositionally biased region" description="Polar residues" evidence="1">
    <location>
        <begin position="165"/>
        <end position="188"/>
    </location>
</feature>
<accession>A0A6A6AZH4</accession>
<name>A0A6A6AZH4_9PEZI</name>
<feature type="region of interest" description="Disordered" evidence="1">
    <location>
        <begin position="165"/>
        <end position="291"/>
    </location>
</feature>
<dbReference type="RefSeq" id="XP_033391589.1">
    <property type="nucleotide sequence ID" value="XM_033544554.1"/>
</dbReference>